<keyword evidence="1" id="KW-1133">Transmembrane helix</keyword>
<dbReference type="Proteomes" id="UP000249061">
    <property type="component" value="Unassembled WGS sequence"/>
</dbReference>
<accession>A0A2W5UBE8</accession>
<evidence type="ECO:0000313" key="2">
    <source>
        <dbReference type="EMBL" id="PZR06268.1"/>
    </source>
</evidence>
<comment type="caution">
    <text evidence="2">The sequence shown here is derived from an EMBL/GenBank/DDBJ whole genome shotgun (WGS) entry which is preliminary data.</text>
</comment>
<keyword evidence="1" id="KW-0472">Membrane</keyword>
<protein>
    <recommendedName>
        <fullName evidence="4">B box-type domain-containing protein</fullName>
    </recommendedName>
</protein>
<organism evidence="2 3">
    <name type="scientific">Archangium gephyra</name>
    <dbReference type="NCBI Taxonomy" id="48"/>
    <lineage>
        <taxon>Bacteria</taxon>
        <taxon>Pseudomonadati</taxon>
        <taxon>Myxococcota</taxon>
        <taxon>Myxococcia</taxon>
        <taxon>Myxococcales</taxon>
        <taxon>Cystobacterineae</taxon>
        <taxon>Archangiaceae</taxon>
        <taxon>Archangium</taxon>
    </lineage>
</organism>
<gene>
    <name evidence="2" type="ORF">DI536_30495</name>
</gene>
<evidence type="ECO:0008006" key="4">
    <source>
        <dbReference type="Google" id="ProtNLM"/>
    </source>
</evidence>
<proteinExistence type="predicted"/>
<feature type="transmembrane region" description="Helical" evidence="1">
    <location>
        <begin position="87"/>
        <end position="105"/>
    </location>
</feature>
<feature type="transmembrane region" description="Helical" evidence="1">
    <location>
        <begin position="126"/>
        <end position="149"/>
    </location>
</feature>
<evidence type="ECO:0000256" key="1">
    <source>
        <dbReference type="SAM" id="Phobius"/>
    </source>
</evidence>
<name>A0A2W5UBE8_9BACT</name>
<keyword evidence="1" id="KW-0812">Transmembrane</keyword>
<feature type="transmembrane region" description="Helical" evidence="1">
    <location>
        <begin position="63"/>
        <end position="81"/>
    </location>
</feature>
<dbReference type="AlphaFoldDB" id="A0A2W5UBE8"/>
<dbReference type="EMBL" id="QFQP01000039">
    <property type="protein sequence ID" value="PZR06268.1"/>
    <property type="molecule type" value="Genomic_DNA"/>
</dbReference>
<sequence>MSNSALTGAHCGKHPEVAAVELCTRCGTFLCGDCVEYVRDETAACSDCAPLLRGVKASARAKVAPVLAALGIAGLVAGFMVKGRPGLYFWAAATPPGLLGLALAVMELRLMRGSTIVNHGRRWARVGVTLGALFLLCALAIVVLFALFVGAQHRS</sequence>
<evidence type="ECO:0000313" key="3">
    <source>
        <dbReference type="Proteomes" id="UP000249061"/>
    </source>
</evidence>
<reference evidence="2 3" key="1">
    <citation type="submission" date="2017-08" db="EMBL/GenBank/DDBJ databases">
        <title>Infants hospitalized years apart are colonized by the same room-sourced microbial strains.</title>
        <authorList>
            <person name="Brooks B."/>
            <person name="Olm M.R."/>
            <person name="Firek B.A."/>
            <person name="Baker R."/>
            <person name="Thomas B.C."/>
            <person name="Morowitz M.J."/>
            <person name="Banfield J.F."/>
        </authorList>
    </citation>
    <scope>NUCLEOTIDE SEQUENCE [LARGE SCALE GENOMIC DNA]</scope>
    <source>
        <strain evidence="2">S2_003_000_R2_14</strain>
    </source>
</reference>